<evidence type="ECO:0000256" key="1">
    <source>
        <dbReference type="SAM" id="MobiDB-lite"/>
    </source>
</evidence>
<feature type="compositionally biased region" description="Polar residues" evidence="1">
    <location>
        <begin position="118"/>
        <end position="130"/>
    </location>
</feature>
<dbReference type="AlphaFoldDB" id="A0A813FA56"/>
<protein>
    <submittedName>
        <fullName evidence="2">Uncharacterized protein</fullName>
    </submittedName>
</protein>
<feature type="non-terminal residue" evidence="2">
    <location>
        <position position="154"/>
    </location>
</feature>
<feature type="compositionally biased region" description="Polar residues" evidence="1">
    <location>
        <begin position="36"/>
        <end position="47"/>
    </location>
</feature>
<keyword evidence="3" id="KW-1185">Reference proteome</keyword>
<name>A0A813FA56_POLGL</name>
<evidence type="ECO:0000313" key="3">
    <source>
        <dbReference type="Proteomes" id="UP000654075"/>
    </source>
</evidence>
<organism evidence="2 3">
    <name type="scientific">Polarella glacialis</name>
    <name type="common">Dinoflagellate</name>
    <dbReference type="NCBI Taxonomy" id="89957"/>
    <lineage>
        <taxon>Eukaryota</taxon>
        <taxon>Sar</taxon>
        <taxon>Alveolata</taxon>
        <taxon>Dinophyceae</taxon>
        <taxon>Suessiales</taxon>
        <taxon>Suessiaceae</taxon>
        <taxon>Polarella</taxon>
    </lineage>
</organism>
<reference evidence="2" key="1">
    <citation type="submission" date="2021-02" db="EMBL/GenBank/DDBJ databases">
        <authorList>
            <person name="Dougan E. K."/>
            <person name="Rhodes N."/>
            <person name="Thang M."/>
            <person name="Chan C."/>
        </authorList>
    </citation>
    <scope>NUCLEOTIDE SEQUENCE</scope>
</reference>
<comment type="caution">
    <text evidence="2">The sequence shown here is derived from an EMBL/GenBank/DDBJ whole genome shotgun (WGS) entry which is preliminary data.</text>
</comment>
<feature type="non-terminal residue" evidence="2">
    <location>
        <position position="1"/>
    </location>
</feature>
<feature type="region of interest" description="Disordered" evidence="1">
    <location>
        <begin position="1"/>
        <end position="154"/>
    </location>
</feature>
<dbReference type="EMBL" id="CAJNNV010024918">
    <property type="protein sequence ID" value="CAE8611120.1"/>
    <property type="molecule type" value="Genomic_DNA"/>
</dbReference>
<gene>
    <name evidence="2" type="ORF">PGLA1383_LOCUS28929</name>
</gene>
<accession>A0A813FA56</accession>
<sequence>VGILFADSPNSSSHRHPDLPNSSSGKSRSPDLSLCYSESESLNQRSLESARRRNGDWSSQSHRSHHSESLTSFNIEGLNSDDVPQNSSNGSKHSVAEHTRFIRSARSAASQEKARKSAASQEKSVRSAASQEKGRHQVESFRNAVADELTRSFQ</sequence>
<evidence type="ECO:0000313" key="2">
    <source>
        <dbReference type="EMBL" id="CAE8611120.1"/>
    </source>
</evidence>
<feature type="compositionally biased region" description="Polar residues" evidence="1">
    <location>
        <begin position="82"/>
        <end position="92"/>
    </location>
</feature>
<dbReference type="Proteomes" id="UP000654075">
    <property type="component" value="Unassembled WGS sequence"/>
</dbReference>
<proteinExistence type="predicted"/>